<dbReference type="InterPro" id="IPR036640">
    <property type="entry name" value="ABC1_TM_sf"/>
</dbReference>
<dbReference type="InterPro" id="IPR003593">
    <property type="entry name" value="AAA+_ATPase"/>
</dbReference>
<evidence type="ECO:0000256" key="8">
    <source>
        <dbReference type="ARBA" id="ARBA00023136"/>
    </source>
</evidence>
<comment type="similarity">
    <text evidence="2">Belongs to the ABC transporter superfamily. ABCC family. Conjugate transporter (TC 3.A.1.208) subfamily.</text>
</comment>
<comment type="caution">
    <text evidence="12">The sequence shown here is derived from an EMBL/GenBank/DDBJ whole genome shotgun (WGS) entry which is preliminary data.</text>
</comment>
<keyword evidence="4 9" id="KW-0812">Transmembrane</keyword>
<keyword evidence="5" id="KW-0547">Nucleotide-binding</keyword>
<comment type="subcellular location">
    <subcellularLocation>
        <location evidence="1">Cell membrane</location>
        <topology evidence="1">Multi-pass membrane protein</topology>
    </subcellularLocation>
</comment>
<evidence type="ECO:0000256" key="5">
    <source>
        <dbReference type="ARBA" id="ARBA00022741"/>
    </source>
</evidence>
<keyword evidence="7 9" id="KW-1133">Transmembrane helix</keyword>
<feature type="transmembrane region" description="Helical" evidence="9">
    <location>
        <begin position="165"/>
        <end position="182"/>
    </location>
</feature>
<evidence type="ECO:0000256" key="3">
    <source>
        <dbReference type="ARBA" id="ARBA00022448"/>
    </source>
</evidence>
<name>A0AAP2JX11_PRORE</name>
<dbReference type="SUPFAM" id="SSF52540">
    <property type="entry name" value="P-loop containing nucleoside triphosphate hydrolases"/>
    <property type="match status" value="1"/>
</dbReference>
<reference evidence="12" key="1">
    <citation type="submission" date="2019-02" db="EMBL/GenBank/DDBJ databases">
        <title>Genomic characterization of isolates from hospital effluents in KZN, South Africa.</title>
        <authorList>
            <person name="Ntshobeni N."/>
            <person name="Allam M."/>
            <person name="Ismail A."/>
            <person name="Amoako D."/>
            <person name="Essack S."/>
            <person name="Chenia H."/>
        </authorList>
    </citation>
    <scope>NUCLEOTIDE SEQUENCE</scope>
    <source>
        <strain evidence="12">AFE97_S1</strain>
    </source>
</reference>
<dbReference type="Gene3D" id="3.40.50.300">
    <property type="entry name" value="P-loop containing nucleotide triphosphate hydrolases"/>
    <property type="match status" value="1"/>
</dbReference>
<dbReference type="InterPro" id="IPR050173">
    <property type="entry name" value="ABC_transporter_C-like"/>
</dbReference>
<feature type="transmembrane region" description="Helical" evidence="9">
    <location>
        <begin position="128"/>
        <end position="153"/>
    </location>
</feature>
<dbReference type="GO" id="GO:0005886">
    <property type="term" value="C:plasma membrane"/>
    <property type="evidence" value="ECO:0007669"/>
    <property type="project" value="UniProtKB-SubCell"/>
</dbReference>
<evidence type="ECO:0000256" key="7">
    <source>
        <dbReference type="ARBA" id="ARBA00022989"/>
    </source>
</evidence>
<dbReference type="InterPro" id="IPR027417">
    <property type="entry name" value="P-loop_NTPase"/>
</dbReference>
<dbReference type="RefSeq" id="WP_129466821.1">
    <property type="nucleotide sequence ID" value="NZ_ABFDCF020000023.1"/>
</dbReference>
<dbReference type="AlphaFoldDB" id="A0AAP2JX11"/>
<evidence type="ECO:0000259" key="11">
    <source>
        <dbReference type="PROSITE" id="PS50929"/>
    </source>
</evidence>
<dbReference type="SMART" id="SM00382">
    <property type="entry name" value="AAA"/>
    <property type="match status" value="1"/>
</dbReference>
<dbReference type="Proteomes" id="UP000824410">
    <property type="component" value="Unassembled WGS sequence"/>
</dbReference>
<accession>A0AAP2JX11</accession>
<dbReference type="SUPFAM" id="SSF90123">
    <property type="entry name" value="ABC transporter transmembrane region"/>
    <property type="match status" value="1"/>
</dbReference>
<feature type="transmembrane region" description="Helical" evidence="9">
    <location>
        <begin position="267"/>
        <end position="286"/>
    </location>
</feature>
<evidence type="ECO:0000256" key="4">
    <source>
        <dbReference type="ARBA" id="ARBA00022692"/>
    </source>
</evidence>
<evidence type="ECO:0000256" key="6">
    <source>
        <dbReference type="ARBA" id="ARBA00022840"/>
    </source>
</evidence>
<dbReference type="GO" id="GO:0005524">
    <property type="term" value="F:ATP binding"/>
    <property type="evidence" value="ECO:0007669"/>
    <property type="project" value="UniProtKB-KW"/>
</dbReference>
<evidence type="ECO:0000256" key="1">
    <source>
        <dbReference type="ARBA" id="ARBA00004651"/>
    </source>
</evidence>
<dbReference type="Pfam" id="PF00005">
    <property type="entry name" value="ABC_tran"/>
    <property type="match status" value="1"/>
</dbReference>
<evidence type="ECO:0000259" key="10">
    <source>
        <dbReference type="PROSITE" id="PS50893"/>
    </source>
</evidence>
<feature type="domain" description="ABC transporter" evidence="10">
    <location>
        <begin position="431"/>
        <end position="665"/>
    </location>
</feature>
<evidence type="ECO:0000256" key="2">
    <source>
        <dbReference type="ARBA" id="ARBA00009726"/>
    </source>
</evidence>
<dbReference type="InterPro" id="IPR003439">
    <property type="entry name" value="ABC_transporter-like_ATP-bd"/>
</dbReference>
<keyword evidence="8 9" id="KW-0472">Membrane</keyword>
<dbReference type="Gene3D" id="1.20.1560.10">
    <property type="entry name" value="ABC transporter type 1, transmembrane domain"/>
    <property type="match status" value="1"/>
</dbReference>
<dbReference type="PROSITE" id="PS50893">
    <property type="entry name" value="ABC_TRANSPORTER_2"/>
    <property type="match status" value="1"/>
</dbReference>
<feature type="transmembrane region" description="Helical" evidence="9">
    <location>
        <begin position="236"/>
        <end position="261"/>
    </location>
</feature>
<dbReference type="EMBL" id="SHDO01000006">
    <property type="protein sequence ID" value="MBX6979717.1"/>
    <property type="molecule type" value="Genomic_DNA"/>
</dbReference>
<dbReference type="GO" id="GO:0016887">
    <property type="term" value="F:ATP hydrolysis activity"/>
    <property type="evidence" value="ECO:0007669"/>
    <property type="project" value="InterPro"/>
</dbReference>
<keyword evidence="6 12" id="KW-0067">ATP-binding</keyword>
<evidence type="ECO:0000256" key="9">
    <source>
        <dbReference type="SAM" id="Phobius"/>
    </source>
</evidence>
<feature type="transmembrane region" description="Helical" evidence="9">
    <location>
        <begin position="344"/>
        <end position="364"/>
    </location>
</feature>
<proteinExistence type="inferred from homology"/>
<keyword evidence="3" id="KW-0813">Transport</keyword>
<gene>
    <name evidence="12" type="ORF">EX242_05515</name>
</gene>
<dbReference type="PANTHER" id="PTHR24223">
    <property type="entry name" value="ATP-BINDING CASSETTE SUB-FAMILY C"/>
    <property type="match status" value="1"/>
</dbReference>
<dbReference type="PROSITE" id="PS50929">
    <property type="entry name" value="ABC_TM1F"/>
    <property type="match status" value="1"/>
</dbReference>
<dbReference type="GO" id="GO:0140359">
    <property type="term" value="F:ABC-type transporter activity"/>
    <property type="evidence" value="ECO:0007669"/>
    <property type="project" value="InterPro"/>
</dbReference>
<sequence>MNMESSFQGEDTVGFVKTLSQLLTYLNIEHHAYQWGEFLSKINPESTHDTFISTAENIFDIYITPIDLHNLMPSEQGYLIKNDSGWHFMNDVNQCDTKKNNAYQVRKKHQEKLNISFSFTSILRNKNLMMIFIISFFINIFALTSPLYFNAIYGRIIPSAAESSLWTLSIIAFFCFFCEFLLKKSKMHYGFKAMEAYKNNIQPEILNRVIRKTHSFDNQWGKDKEIALRDLKELGILFWGIISTNFFDVFFVLIFLFVIYLMAGALVIVPIISLLILLGIGFYYAYYLKEKKFPYLQAITSSTIDCYQMNGVDSRLSSVNFMNENNLYQYNQHTHSEKQGLSSLLAFISSVQSIFITVLAFYLIQHNDISIASLFAVIILSSRVSQSMVSFIHSIPMINKIHAKIKSLNKFIENTAQKEITSFNDNVNFKWVIHDVSLAFEKSHPLFKNINIQINKGEKVAFIGHQGSGKTVLSKMVMGLILPETGQITVQDQDGHQIPFNQISQRVHYQSQWPMLLGESFMTHLCAEQAFPEMICKKALSVSYLKWLPPLLSNGLYTLFHHLPFELSPVQKQMLSLPRFALTQRDIWLFDEPLHLVDNGVKQQFIQLAKSKMTPETTLLLFADNLQYIDLVDRVVAFNQGKMIFDGPKSDFLQQYAYVKPQDKKDD</sequence>
<feature type="domain" description="ABC transmembrane type-1" evidence="11">
    <location>
        <begin position="131"/>
        <end position="400"/>
    </location>
</feature>
<evidence type="ECO:0000313" key="12">
    <source>
        <dbReference type="EMBL" id="MBX6979717.1"/>
    </source>
</evidence>
<organism evidence="12 13">
    <name type="scientific">Providencia rettgeri</name>
    <dbReference type="NCBI Taxonomy" id="587"/>
    <lineage>
        <taxon>Bacteria</taxon>
        <taxon>Pseudomonadati</taxon>
        <taxon>Pseudomonadota</taxon>
        <taxon>Gammaproteobacteria</taxon>
        <taxon>Enterobacterales</taxon>
        <taxon>Morganellaceae</taxon>
        <taxon>Providencia</taxon>
    </lineage>
</organism>
<protein>
    <submittedName>
        <fullName evidence="12">ATP-binding cassette domain-containing protein</fullName>
    </submittedName>
</protein>
<dbReference type="PANTHER" id="PTHR24223:SF456">
    <property type="entry name" value="MULTIDRUG RESISTANCE-ASSOCIATED PROTEIN LETHAL(2)03659"/>
    <property type="match status" value="1"/>
</dbReference>
<dbReference type="InterPro" id="IPR011527">
    <property type="entry name" value="ABC1_TM_dom"/>
</dbReference>
<evidence type="ECO:0000313" key="13">
    <source>
        <dbReference type="Proteomes" id="UP000824410"/>
    </source>
</evidence>